<sequence>MPSNYQAKLKRLEHQLSLTENLLQTHPLVSERLTILQTILHYFTKQAEWSAAGPLSRLSMTFHTALCAQETRQSQSGFMGPALMRLQKGLASLMQTLLSPTDKKLTDLLVSFTQTMAIAVIYLLTQTLGNWKKVFPPDDPGAAKAAGLLLRELGIAFALGSRLLETPFLALGQQLNLDEKRQKRLSHIGLGYLLILVLLVNEEDQPNNEELFELIQRFMDPTLGDIEEIIQEAQNQGVIEREYASTALSQLQLIRRAIDSSDAASLKLALLSSFDALELPYGEVKKDLSTLIALCRQVNESFKNIFYQSELSMTSMTQSA</sequence>
<dbReference type="PATRIC" id="fig|389348.3.peg.394"/>
<dbReference type="STRING" id="389348.PNK_0346"/>
<accession>A0A0U5JC81</accession>
<dbReference type="KEGG" id="pnl:PNK_0346"/>
<name>A0A0U5JC81_9BACT</name>
<dbReference type="AlphaFoldDB" id="A0A0U5JC81"/>
<dbReference type="RefSeq" id="WP_032124971.1">
    <property type="nucleotide sequence ID" value="NZ_LN879502.1"/>
</dbReference>
<gene>
    <name evidence="1" type="ORF">PNK_0346</name>
</gene>
<reference evidence="2" key="1">
    <citation type="submission" date="2015-09" db="EMBL/GenBank/DDBJ databases">
        <authorList>
            <person name="Bertelli C."/>
        </authorList>
    </citation>
    <scope>NUCLEOTIDE SEQUENCE [LARGE SCALE GENOMIC DNA]</scope>
    <source>
        <strain evidence="2">KNic</strain>
    </source>
</reference>
<proteinExistence type="predicted"/>
<protein>
    <submittedName>
        <fullName evidence="1">Uncharacterized protein</fullName>
    </submittedName>
</protein>
<dbReference type="InParanoid" id="A0A0U5JC81"/>
<dbReference type="Proteomes" id="UP000069902">
    <property type="component" value="Chromosome cPNK"/>
</dbReference>
<evidence type="ECO:0000313" key="1">
    <source>
        <dbReference type="EMBL" id="CUI15983.1"/>
    </source>
</evidence>
<dbReference type="EMBL" id="LN879502">
    <property type="protein sequence ID" value="CUI15983.1"/>
    <property type="molecule type" value="Genomic_DNA"/>
</dbReference>
<evidence type="ECO:0000313" key="2">
    <source>
        <dbReference type="Proteomes" id="UP000069902"/>
    </source>
</evidence>
<keyword evidence="2" id="KW-1185">Reference proteome</keyword>
<organism evidence="1 2">
    <name type="scientific">Candidatus Protochlamydia naegleriophila</name>
    <dbReference type="NCBI Taxonomy" id="389348"/>
    <lineage>
        <taxon>Bacteria</taxon>
        <taxon>Pseudomonadati</taxon>
        <taxon>Chlamydiota</taxon>
        <taxon>Chlamydiia</taxon>
        <taxon>Parachlamydiales</taxon>
        <taxon>Parachlamydiaceae</taxon>
        <taxon>Candidatus Protochlamydia</taxon>
    </lineage>
</organism>